<keyword evidence="3" id="KW-1185">Reference proteome</keyword>
<feature type="region of interest" description="Disordered" evidence="1">
    <location>
        <begin position="292"/>
        <end position="317"/>
    </location>
</feature>
<name>A0AAV0V633_9STRA</name>
<feature type="compositionally biased region" description="Polar residues" evidence="1">
    <location>
        <begin position="292"/>
        <end position="309"/>
    </location>
</feature>
<evidence type="ECO:0000313" key="3">
    <source>
        <dbReference type="Proteomes" id="UP001162029"/>
    </source>
</evidence>
<sequence>MALINSDGNGGDNGQVLALNEMLIDFEMKQRGLLLMEIDKIDKAIKKQSEMLEAIRSKVQTRHCVAVNELRDEVSRTEPSLIEILVGRTLDVQKNTGLVSWIHEDKKKKLVLTYVTKLRNYLESGQGNAFCSDFEALLVVYMEYLEIPIISGSRLSNRIEDLHQGLLDKAGSNGNMINLVHRVHWACFGVRAICHVHSHDTNLLSENEILELCACFSAIGAEMPTLALEFQVCQERSITTSSSPSSAMGSPTNSNSEMGLAMLAQLRQAPDDNNDQTPFDYIFQLMNNNGSNATSPSRLEESQINQPSSLPLGFNDDGFSLSPQDSLQSRLPVLNDLNLTSLNLNGLSLNGSTLESSTFNGMSFTSFDKNDSAGTQTPSLLRLGSIGSINSIGSNFSQQQPPLPPGYDDNCSGVWSQPPLSLSSGSPYKIPTQSPRYESLQTRPPCLLRATSPMKSSLQSIIQSSAESPLKRLPQSSAAFGMKQSDVPTQAHVTLVKSLRFYHDRPSELPRECDRVRKAMFARMLNHMNVLPKATLCPHQQDHDPTCPLSHSYIEIMSYNPLYKRLVCRQPSHYWGNQVQEDDSCVCLHVDTGLTWKWMDEAHDKRMHCPRGGKCINAKCFKSHSFEEMCWYNPSYKIKRCTIRAHDHITRAGGMIVPPLDCGYYHIEEGKNADKREFTIESDHVGKDIKMLFTERTHKPLADLLEALRYVRVNNL</sequence>
<dbReference type="EMBL" id="CANTFM010001998">
    <property type="protein sequence ID" value="CAI5743968.1"/>
    <property type="molecule type" value="Genomic_DNA"/>
</dbReference>
<protein>
    <recommendedName>
        <fullName evidence="4">C3H1-type domain-containing protein</fullName>
    </recommendedName>
</protein>
<accession>A0AAV0V633</accession>
<evidence type="ECO:0000313" key="2">
    <source>
        <dbReference type="EMBL" id="CAI5743968.1"/>
    </source>
</evidence>
<proteinExistence type="predicted"/>
<evidence type="ECO:0008006" key="4">
    <source>
        <dbReference type="Google" id="ProtNLM"/>
    </source>
</evidence>
<dbReference type="AlphaFoldDB" id="A0AAV0V633"/>
<dbReference type="Proteomes" id="UP001162029">
    <property type="component" value="Unassembled WGS sequence"/>
</dbReference>
<gene>
    <name evidence="2" type="ORF">PDE001_LOCUS9148</name>
</gene>
<comment type="caution">
    <text evidence="2">The sequence shown here is derived from an EMBL/GenBank/DDBJ whole genome shotgun (WGS) entry which is preliminary data.</text>
</comment>
<organism evidence="2 3">
    <name type="scientific">Peronospora destructor</name>
    <dbReference type="NCBI Taxonomy" id="86335"/>
    <lineage>
        <taxon>Eukaryota</taxon>
        <taxon>Sar</taxon>
        <taxon>Stramenopiles</taxon>
        <taxon>Oomycota</taxon>
        <taxon>Peronosporomycetes</taxon>
        <taxon>Peronosporales</taxon>
        <taxon>Peronosporaceae</taxon>
        <taxon>Peronospora</taxon>
    </lineage>
</organism>
<evidence type="ECO:0000256" key="1">
    <source>
        <dbReference type="SAM" id="MobiDB-lite"/>
    </source>
</evidence>
<reference evidence="2" key="1">
    <citation type="submission" date="2022-12" db="EMBL/GenBank/DDBJ databases">
        <authorList>
            <person name="Webb A."/>
        </authorList>
    </citation>
    <scope>NUCLEOTIDE SEQUENCE</scope>
    <source>
        <strain evidence="2">Pd1</strain>
    </source>
</reference>